<evidence type="ECO:0000256" key="10">
    <source>
        <dbReference type="RuleBase" id="RU365087"/>
    </source>
</evidence>
<dbReference type="PANTHER" id="PTHR34182:SF1">
    <property type="entry name" value="PROTEIN-EXPORT MEMBRANE PROTEIN SECG"/>
    <property type="match status" value="1"/>
</dbReference>
<dbReference type="GO" id="GO:0009306">
    <property type="term" value="P:protein secretion"/>
    <property type="evidence" value="ECO:0007669"/>
    <property type="project" value="UniProtKB-UniRule"/>
</dbReference>
<keyword evidence="6 10" id="KW-0653">Protein transport</keyword>
<organism evidence="11 12">
    <name type="scientific">Candidatus Curtissbacteria bacterium RIFCSPHIGHO2_02_FULL_40_16b</name>
    <dbReference type="NCBI Taxonomy" id="1797714"/>
    <lineage>
        <taxon>Bacteria</taxon>
        <taxon>Candidatus Curtissiibacteriota</taxon>
    </lineage>
</organism>
<keyword evidence="4 10" id="KW-1003">Cell membrane</keyword>
<proteinExistence type="inferred from homology"/>
<evidence type="ECO:0000256" key="7">
    <source>
        <dbReference type="ARBA" id="ARBA00022989"/>
    </source>
</evidence>
<keyword evidence="5 10" id="KW-0812">Transmembrane</keyword>
<protein>
    <recommendedName>
        <fullName evidence="10">Protein-export membrane protein SecG</fullName>
    </recommendedName>
</protein>
<dbReference type="InterPro" id="IPR004692">
    <property type="entry name" value="SecG"/>
</dbReference>
<comment type="function">
    <text evidence="10">Involved in protein export. Participates in an early event of protein translocation.</text>
</comment>
<feature type="transmembrane region" description="Helical" evidence="10">
    <location>
        <begin position="49"/>
        <end position="71"/>
    </location>
</feature>
<name>A0A1F5GCB5_9BACT</name>
<comment type="subcellular location">
    <subcellularLocation>
        <location evidence="1 10">Cell membrane</location>
        <topology evidence="1 10">Multi-pass membrane protein</topology>
    </subcellularLocation>
</comment>
<dbReference type="NCBIfam" id="TIGR00810">
    <property type="entry name" value="secG"/>
    <property type="match status" value="1"/>
</dbReference>
<evidence type="ECO:0000256" key="4">
    <source>
        <dbReference type="ARBA" id="ARBA00022475"/>
    </source>
</evidence>
<dbReference type="Pfam" id="PF03840">
    <property type="entry name" value="SecG"/>
    <property type="match status" value="1"/>
</dbReference>
<comment type="similarity">
    <text evidence="2 10">Belongs to the SecG family.</text>
</comment>
<evidence type="ECO:0000256" key="9">
    <source>
        <dbReference type="ARBA" id="ARBA00023136"/>
    </source>
</evidence>
<evidence type="ECO:0000256" key="5">
    <source>
        <dbReference type="ARBA" id="ARBA00022692"/>
    </source>
</evidence>
<accession>A0A1F5GCB5</accession>
<dbReference type="PRINTS" id="PR01651">
    <property type="entry name" value="SECGEXPORT"/>
</dbReference>
<keyword evidence="7 10" id="KW-1133">Transmembrane helix</keyword>
<evidence type="ECO:0000313" key="11">
    <source>
        <dbReference type="EMBL" id="OGD89512.1"/>
    </source>
</evidence>
<gene>
    <name evidence="11" type="ORF">A3D04_00350</name>
</gene>
<evidence type="ECO:0000256" key="2">
    <source>
        <dbReference type="ARBA" id="ARBA00008445"/>
    </source>
</evidence>
<sequence length="72" mass="7786">MKEFLLVIQIIVSVTLIGIILTQSRGGGLGSAFGGSGQIYRSKRGIEKLFVYLTISLAALFFVLSVIQLLIN</sequence>
<dbReference type="PANTHER" id="PTHR34182">
    <property type="entry name" value="PROTEIN-EXPORT MEMBRANE PROTEIN SECG"/>
    <property type="match status" value="1"/>
</dbReference>
<reference evidence="11 12" key="1">
    <citation type="journal article" date="2016" name="Nat. Commun.">
        <title>Thousands of microbial genomes shed light on interconnected biogeochemical processes in an aquifer system.</title>
        <authorList>
            <person name="Anantharaman K."/>
            <person name="Brown C.T."/>
            <person name="Hug L.A."/>
            <person name="Sharon I."/>
            <person name="Castelle C.J."/>
            <person name="Probst A.J."/>
            <person name="Thomas B.C."/>
            <person name="Singh A."/>
            <person name="Wilkins M.J."/>
            <person name="Karaoz U."/>
            <person name="Brodie E.L."/>
            <person name="Williams K.H."/>
            <person name="Hubbard S.S."/>
            <person name="Banfield J.F."/>
        </authorList>
    </citation>
    <scope>NUCLEOTIDE SEQUENCE [LARGE SCALE GENOMIC DNA]</scope>
</reference>
<dbReference type="EMBL" id="MFBD01000001">
    <property type="protein sequence ID" value="OGD89512.1"/>
    <property type="molecule type" value="Genomic_DNA"/>
</dbReference>
<evidence type="ECO:0000256" key="6">
    <source>
        <dbReference type="ARBA" id="ARBA00022927"/>
    </source>
</evidence>
<keyword evidence="8 10" id="KW-0811">Translocation</keyword>
<dbReference type="STRING" id="1797714.A3D04_00350"/>
<dbReference type="GO" id="GO:0043952">
    <property type="term" value="P:protein transport by the Sec complex"/>
    <property type="evidence" value="ECO:0007669"/>
    <property type="project" value="TreeGrafter"/>
</dbReference>
<dbReference type="Proteomes" id="UP000177369">
    <property type="component" value="Unassembled WGS sequence"/>
</dbReference>
<dbReference type="GO" id="GO:0015450">
    <property type="term" value="F:protein-transporting ATPase activity"/>
    <property type="evidence" value="ECO:0007669"/>
    <property type="project" value="UniProtKB-UniRule"/>
</dbReference>
<keyword evidence="9 10" id="KW-0472">Membrane</keyword>
<keyword evidence="3 10" id="KW-0813">Transport</keyword>
<dbReference type="AlphaFoldDB" id="A0A1F5GCB5"/>
<dbReference type="GO" id="GO:0065002">
    <property type="term" value="P:intracellular protein transmembrane transport"/>
    <property type="evidence" value="ECO:0007669"/>
    <property type="project" value="TreeGrafter"/>
</dbReference>
<evidence type="ECO:0000256" key="8">
    <source>
        <dbReference type="ARBA" id="ARBA00023010"/>
    </source>
</evidence>
<evidence type="ECO:0000313" key="12">
    <source>
        <dbReference type="Proteomes" id="UP000177369"/>
    </source>
</evidence>
<evidence type="ECO:0000256" key="1">
    <source>
        <dbReference type="ARBA" id="ARBA00004651"/>
    </source>
</evidence>
<feature type="transmembrane region" description="Helical" evidence="10">
    <location>
        <begin position="6"/>
        <end position="22"/>
    </location>
</feature>
<dbReference type="GO" id="GO:0005886">
    <property type="term" value="C:plasma membrane"/>
    <property type="evidence" value="ECO:0007669"/>
    <property type="project" value="UniProtKB-SubCell"/>
</dbReference>
<comment type="caution">
    <text evidence="11">The sequence shown here is derived from an EMBL/GenBank/DDBJ whole genome shotgun (WGS) entry which is preliminary data.</text>
</comment>
<evidence type="ECO:0000256" key="3">
    <source>
        <dbReference type="ARBA" id="ARBA00022448"/>
    </source>
</evidence>